<dbReference type="Proteomes" id="UP001143364">
    <property type="component" value="Unassembled WGS sequence"/>
</dbReference>
<keyword evidence="5" id="KW-1185">Reference proteome</keyword>
<evidence type="ECO:0000256" key="2">
    <source>
        <dbReference type="ARBA" id="ARBA00022827"/>
    </source>
</evidence>
<dbReference type="InterPro" id="IPR016164">
    <property type="entry name" value="FAD-linked_Oxase-like_C"/>
</dbReference>
<evidence type="ECO:0000259" key="3">
    <source>
        <dbReference type="PROSITE" id="PS51387"/>
    </source>
</evidence>
<reference evidence="4" key="2">
    <citation type="submission" date="2023-01" db="EMBL/GenBank/DDBJ databases">
        <authorList>
            <person name="Sun Q."/>
            <person name="Evtushenko L."/>
        </authorList>
    </citation>
    <scope>NUCLEOTIDE SEQUENCE</scope>
    <source>
        <strain evidence="4">VKM B-2555</strain>
    </source>
</reference>
<dbReference type="InterPro" id="IPR016166">
    <property type="entry name" value="FAD-bd_PCMH"/>
</dbReference>
<dbReference type="SUPFAM" id="SSF55103">
    <property type="entry name" value="FAD-linked oxidases, C-terminal domain"/>
    <property type="match status" value="1"/>
</dbReference>
<dbReference type="PANTHER" id="PTHR11748:SF103">
    <property type="entry name" value="GLYCOLATE OXIDASE SUBUNIT GLCE"/>
    <property type="match status" value="1"/>
</dbReference>
<dbReference type="RefSeq" id="WP_271204601.1">
    <property type="nucleotide sequence ID" value="NZ_BSFK01000010.1"/>
</dbReference>
<accession>A0A9W6JJ26</accession>
<comment type="caution">
    <text evidence="4">The sequence shown here is derived from an EMBL/GenBank/DDBJ whole genome shotgun (WGS) entry which is preliminary data.</text>
</comment>
<dbReference type="InterPro" id="IPR036318">
    <property type="entry name" value="FAD-bd_PCMH-like_sf"/>
</dbReference>
<keyword evidence="1" id="KW-0285">Flavoprotein</keyword>
<dbReference type="Gene3D" id="3.30.465.10">
    <property type="match status" value="1"/>
</dbReference>
<gene>
    <name evidence="4" type="primary">glcE2</name>
    <name evidence="4" type="ORF">GCM10008171_19840</name>
</gene>
<protein>
    <submittedName>
        <fullName evidence="4">2-hydroxy-acid oxidase</fullName>
    </submittedName>
</protein>
<dbReference type="EMBL" id="BSFK01000010">
    <property type="protein sequence ID" value="GLK76730.1"/>
    <property type="molecule type" value="Genomic_DNA"/>
</dbReference>
<reference evidence="4" key="1">
    <citation type="journal article" date="2014" name="Int. J. Syst. Evol. Microbiol.">
        <title>Complete genome sequence of Corynebacterium casei LMG S-19264T (=DSM 44701T), isolated from a smear-ripened cheese.</title>
        <authorList>
            <consortium name="US DOE Joint Genome Institute (JGI-PGF)"/>
            <person name="Walter F."/>
            <person name="Albersmeier A."/>
            <person name="Kalinowski J."/>
            <person name="Ruckert C."/>
        </authorList>
    </citation>
    <scope>NUCLEOTIDE SEQUENCE</scope>
    <source>
        <strain evidence="4">VKM B-2555</strain>
    </source>
</reference>
<dbReference type="AlphaFoldDB" id="A0A9W6JJ26"/>
<dbReference type="GO" id="GO:0071949">
    <property type="term" value="F:FAD binding"/>
    <property type="evidence" value="ECO:0007669"/>
    <property type="project" value="InterPro"/>
</dbReference>
<dbReference type="SUPFAM" id="SSF56176">
    <property type="entry name" value="FAD-binding/transporter-associated domain-like"/>
    <property type="match status" value="1"/>
</dbReference>
<organism evidence="4 5">
    <name type="scientific">Methylopila jiangsuensis</name>
    <dbReference type="NCBI Taxonomy" id="586230"/>
    <lineage>
        <taxon>Bacteria</taxon>
        <taxon>Pseudomonadati</taxon>
        <taxon>Pseudomonadota</taxon>
        <taxon>Alphaproteobacteria</taxon>
        <taxon>Hyphomicrobiales</taxon>
        <taxon>Methylopilaceae</taxon>
        <taxon>Methylopila</taxon>
    </lineage>
</organism>
<dbReference type="Pfam" id="PF01565">
    <property type="entry name" value="FAD_binding_4"/>
    <property type="match status" value="1"/>
</dbReference>
<evidence type="ECO:0000313" key="4">
    <source>
        <dbReference type="EMBL" id="GLK76730.1"/>
    </source>
</evidence>
<proteinExistence type="predicted"/>
<evidence type="ECO:0000256" key="1">
    <source>
        <dbReference type="ARBA" id="ARBA00022630"/>
    </source>
</evidence>
<dbReference type="PROSITE" id="PS51387">
    <property type="entry name" value="FAD_PCMH"/>
    <property type="match status" value="1"/>
</dbReference>
<name>A0A9W6JJ26_9HYPH</name>
<dbReference type="GO" id="GO:0003824">
    <property type="term" value="F:catalytic activity"/>
    <property type="evidence" value="ECO:0007669"/>
    <property type="project" value="InterPro"/>
</dbReference>
<feature type="domain" description="FAD-binding PCMH-type" evidence="3">
    <location>
        <begin position="1"/>
        <end position="184"/>
    </location>
</feature>
<evidence type="ECO:0000313" key="5">
    <source>
        <dbReference type="Proteomes" id="UP001143364"/>
    </source>
</evidence>
<sequence>MTLAADVIAPFDEAGIEAVIREHVETRAPLAIRGAGTRAGLGRPVEAAPLSTARLTGITLFEPSELVIAAKAGTPVAEVEAELARAGQRLAFEPFDHRPLYRTTGEPTIGGLVATNASGPRRVQTGAARDALIGVRLVTGRGEAIRAGGRVMKNVTGYDITKLAAGSHGTLGVITEATFKTLPIAESETTLVIEGLDDAHGVAALCAGMGSPYEVSGAAHLPGEGGAPARTLLRLENFANQLRYRAGELADRLRSFGPAERLAPDDSRALWRSVAQAAPYLGPADRAVWRVSVAPTRAPGLVALLRDLALAHVYDWSGGLIWIATSPEGDAGAARLRALTRELRGHATLVRAPDAVRAAVGVFEPEAPALAKLSEKVRAAFDPAGVLNPGKMHDRRA</sequence>
<dbReference type="InterPro" id="IPR016169">
    <property type="entry name" value="FAD-bd_PCMH_sub2"/>
</dbReference>
<keyword evidence="2" id="KW-0274">FAD</keyword>
<dbReference type="InterPro" id="IPR006094">
    <property type="entry name" value="Oxid_FAD_bind_N"/>
</dbReference>
<dbReference type="PANTHER" id="PTHR11748">
    <property type="entry name" value="D-LACTATE DEHYDROGENASE"/>
    <property type="match status" value="1"/>
</dbReference>